<feature type="transmembrane region" description="Helical" evidence="1">
    <location>
        <begin position="40"/>
        <end position="62"/>
    </location>
</feature>
<comment type="caution">
    <text evidence="2">The sequence shown here is derived from an EMBL/GenBank/DDBJ whole genome shotgun (WGS) entry which is preliminary data.</text>
</comment>
<accession>A0A8S1T981</accession>
<protein>
    <recommendedName>
        <fullName evidence="4">Transmembrane protein</fullName>
    </recommendedName>
</protein>
<gene>
    <name evidence="2" type="ORF">POCTA_138.1.T0210042</name>
</gene>
<evidence type="ECO:0008006" key="4">
    <source>
        <dbReference type="Google" id="ProtNLM"/>
    </source>
</evidence>
<keyword evidence="1" id="KW-0812">Transmembrane</keyword>
<proteinExistence type="predicted"/>
<keyword evidence="1" id="KW-0472">Membrane</keyword>
<keyword evidence="3" id="KW-1185">Reference proteome</keyword>
<reference evidence="2" key="1">
    <citation type="submission" date="2021-01" db="EMBL/GenBank/DDBJ databases">
        <authorList>
            <consortium name="Genoscope - CEA"/>
            <person name="William W."/>
        </authorList>
    </citation>
    <scope>NUCLEOTIDE SEQUENCE</scope>
</reference>
<feature type="transmembrane region" description="Helical" evidence="1">
    <location>
        <begin position="141"/>
        <end position="159"/>
    </location>
</feature>
<dbReference type="EMBL" id="CAJJDP010000021">
    <property type="protein sequence ID" value="CAD8148298.1"/>
    <property type="molecule type" value="Genomic_DNA"/>
</dbReference>
<evidence type="ECO:0000313" key="3">
    <source>
        <dbReference type="Proteomes" id="UP000683925"/>
    </source>
</evidence>
<organism evidence="2 3">
    <name type="scientific">Paramecium octaurelia</name>
    <dbReference type="NCBI Taxonomy" id="43137"/>
    <lineage>
        <taxon>Eukaryota</taxon>
        <taxon>Sar</taxon>
        <taxon>Alveolata</taxon>
        <taxon>Ciliophora</taxon>
        <taxon>Intramacronucleata</taxon>
        <taxon>Oligohymenophorea</taxon>
        <taxon>Peniculida</taxon>
        <taxon>Parameciidae</taxon>
        <taxon>Paramecium</taxon>
    </lineage>
</organism>
<dbReference type="AlphaFoldDB" id="A0A8S1T981"/>
<feature type="transmembrane region" description="Helical" evidence="1">
    <location>
        <begin position="340"/>
        <end position="362"/>
    </location>
</feature>
<evidence type="ECO:0000313" key="2">
    <source>
        <dbReference type="EMBL" id="CAD8148298.1"/>
    </source>
</evidence>
<sequence length="402" mass="47019">MHMEESYFTLNYPIYFNLASNLINSTDHEMNDTKNAALDIALIYVITGVLSCLLIVILIGLAEISIAKWRVSIVRTYFLFQNLQQSLVQQENETHNLLTIDELQHMKYNVIKLEKQAQQILKNEQRIFDTKLKQSFWAKQLISIILLGALELLYFIPYYQIFSNSVDQLIAFHEDLYKLGLTQLSFSNRLVHFIQQYANPQNNIDSTIFNEFDVWFQTYQDQFLFELPFDETHDSSSLTYMVNNNICEMDEIAPMNKLGYKCPYSIQEGYSKFVVSTQNQLNIMQSEYSNFSLGILQIMQDIDFLDIIIAYGFVFPQFNKNRDYLFKIQKQNNEQSNTQAILMAIFVLIALLILFSVIIFIISKQFLAVIKTVKQTLLIFSKEQIARNKHLVQILSKEVTFD</sequence>
<evidence type="ECO:0000256" key="1">
    <source>
        <dbReference type="SAM" id="Phobius"/>
    </source>
</evidence>
<name>A0A8S1T981_PAROT</name>
<dbReference type="Proteomes" id="UP000683925">
    <property type="component" value="Unassembled WGS sequence"/>
</dbReference>
<keyword evidence="1" id="KW-1133">Transmembrane helix</keyword>